<protein>
    <submittedName>
        <fullName evidence="1">Uncharacterized protein</fullName>
    </submittedName>
</protein>
<comment type="caution">
    <text evidence="1">The sequence shown here is derived from an EMBL/GenBank/DDBJ whole genome shotgun (WGS) entry which is preliminary data.</text>
</comment>
<accession>A0ABU1F4K1</accession>
<sequence>MRITLAPQRSDDRLDLHRAGDVLTINGTAHDFGALAEGAVLPRAAVGCDSLVSDVTRQGGVICLTLILPHGAVAPEATLFPAPLEIAADGPVALPPYEAAPEAGPDP</sequence>
<dbReference type="Proteomes" id="UP001247754">
    <property type="component" value="Unassembled WGS sequence"/>
</dbReference>
<evidence type="ECO:0000313" key="2">
    <source>
        <dbReference type="Proteomes" id="UP001247754"/>
    </source>
</evidence>
<reference evidence="1 2" key="1">
    <citation type="submission" date="2023-09" db="EMBL/GenBank/DDBJ databases">
        <title>Xinfangfangia sedmenti sp. nov., isolated the sedment.</title>
        <authorList>
            <person name="Xu L."/>
        </authorList>
    </citation>
    <scope>NUCLEOTIDE SEQUENCE [LARGE SCALE GENOMIC DNA]</scope>
    <source>
        <strain evidence="1 2">LG-4</strain>
    </source>
</reference>
<keyword evidence="2" id="KW-1185">Reference proteome</keyword>
<dbReference type="EMBL" id="JAVKPH010000003">
    <property type="protein sequence ID" value="MDR5651796.1"/>
    <property type="molecule type" value="Genomic_DNA"/>
</dbReference>
<organism evidence="1 2">
    <name type="scientific">Ruixingdingia sedimenti</name>
    <dbReference type="NCBI Taxonomy" id="3073604"/>
    <lineage>
        <taxon>Bacteria</taxon>
        <taxon>Pseudomonadati</taxon>
        <taxon>Pseudomonadota</taxon>
        <taxon>Alphaproteobacteria</taxon>
        <taxon>Rhodobacterales</taxon>
        <taxon>Paracoccaceae</taxon>
        <taxon>Ruixingdingia</taxon>
    </lineage>
</organism>
<name>A0ABU1F4K1_9RHOB</name>
<dbReference type="RefSeq" id="WP_310456044.1">
    <property type="nucleotide sequence ID" value="NZ_JAVKPH010000003.1"/>
</dbReference>
<evidence type="ECO:0000313" key="1">
    <source>
        <dbReference type="EMBL" id="MDR5651796.1"/>
    </source>
</evidence>
<gene>
    <name evidence="1" type="ORF">RGD00_04220</name>
</gene>
<proteinExistence type="predicted"/>